<dbReference type="GO" id="GO:0009279">
    <property type="term" value="C:cell outer membrane"/>
    <property type="evidence" value="ECO:0007669"/>
    <property type="project" value="UniProtKB-SubCell"/>
</dbReference>
<dbReference type="InterPro" id="IPR012944">
    <property type="entry name" value="SusD_RagB_dom"/>
</dbReference>
<reference evidence="9 10" key="1">
    <citation type="submission" date="2018-08" db="EMBL/GenBank/DDBJ databases">
        <title>A genome reference for cultivated species of the human gut microbiota.</title>
        <authorList>
            <person name="Zou Y."/>
            <person name="Xue W."/>
            <person name="Luo G."/>
        </authorList>
    </citation>
    <scope>NUCLEOTIDE SEQUENCE [LARGE SCALE GENOMIC DNA]</scope>
    <source>
        <strain evidence="9 10">OM05-15BH</strain>
    </source>
</reference>
<feature type="domain" description="RagB/SusD" evidence="7">
    <location>
        <begin position="271"/>
        <end position="562"/>
    </location>
</feature>
<dbReference type="InterPro" id="IPR033985">
    <property type="entry name" value="SusD-like_N"/>
</dbReference>
<keyword evidence="3 6" id="KW-0732">Signal</keyword>
<name>A0A3E5BG70_9BACE</name>
<dbReference type="InterPro" id="IPR011990">
    <property type="entry name" value="TPR-like_helical_dom_sf"/>
</dbReference>
<feature type="domain" description="SusD-like N-terminal" evidence="8">
    <location>
        <begin position="84"/>
        <end position="221"/>
    </location>
</feature>
<evidence type="ECO:0000256" key="3">
    <source>
        <dbReference type="ARBA" id="ARBA00022729"/>
    </source>
</evidence>
<organism evidence="9 10">
    <name type="scientific">Bacteroides oleiciplenus</name>
    <dbReference type="NCBI Taxonomy" id="626931"/>
    <lineage>
        <taxon>Bacteria</taxon>
        <taxon>Pseudomonadati</taxon>
        <taxon>Bacteroidota</taxon>
        <taxon>Bacteroidia</taxon>
        <taxon>Bacteroidales</taxon>
        <taxon>Bacteroidaceae</taxon>
        <taxon>Bacteroides</taxon>
    </lineage>
</organism>
<comment type="caution">
    <text evidence="9">The sequence shown here is derived from an EMBL/GenBank/DDBJ whole genome shotgun (WGS) entry which is preliminary data.</text>
</comment>
<dbReference type="Pfam" id="PF07980">
    <property type="entry name" value="SusD_RagB"/>
    <property type="match status" value="1"/>
</dbReference>
<dbReference type="AlphaFoldDB" id="A0A3E5BG70"/>
<proteinExistence type="inferred from homology"/>
<dbReference type="SUPFAM" id="SSF48452">
    <property type="entry name" value="TPR-like"/>
    <property type="match status" value="1"/>
</dbReference>
<evidence type="ECO:0000256" key="6">
    <source>
        <dbReference type="SAM" id="SignalP"/>
    </source>
</evidence>
<dbReference type="Proteomes" id="UP000260983">
    <property type="component" value="Unassembled WGS sequence"/>
</dbReference>
<comment type="subcellular location">
    <subcellularLocation>
        <location evidence="1">Cell outer membrane</location>
    </subcellularLocation>
</comment>
<evidence type="ECO:0000313" key="9">
    <source>
        <dbReference type="EMBL" id="RGN36587.1"/>
    </source>
</evidence>
<accession>A0A3E5BG70</accession>
<keyword evidence="5" id="KW-0998">Cell outer membrane</keyword>
<comment type="similarity">
    <text evidence="2">Belongs to the SusD family.</text>
</comment>
<evidence type="ECO:0000256" key="4">
    <source>
        <dbReference type="ARBA" id="ARBA00023136"/>
    </source>
</evidence>
<dbReference type="EMBL" id="QSUL01000005">
    <property type="protein sequence ID" value="RGN36587.1"/>
    <property type="molecule type" value="Genomic_DNA"/>
</dbReference>
<evidence type="ECO:0000259" key="8">
    <source>
        <dbReference type="Pfam" id="PF14322"/>
    </source>
</evidence>
<feature type="signal peptide" evidence="6">
    <location>
        <begin position="1"/>
        <end position="23"/>
    </location>
</feature>
<evidence type="ECO:0000256" key="2">
    <source>
        <dbReference type="ARBA" id="ARBA00006275"/>
    </source>
</evidence>
<sequence>MKKIIYGILCSILLLNASCTDFMDNIKPTNSVTDEGIWLTESSAMLFMSKVYRDLDGPYYSVNGLNDHAVDILFTDDCIQIGEKASNQWNLFDFNASSAPIDRWGNRYSSIRRANIALKNLPDSPLPANVKERLMGDSYFLRAMFYLELFRYYGAAILIDKPLDRNTDDIFLARATPEATLQFIISDFQNAADRLPVTVPDDELGRATKGAALGMMAATYLYAAGIIDSKYYADAAKTARVLVSGDLKGTYSLYQNGFAEMFYEDNEHNSEVIFDIQFAYPYRWSSAQTVLAPPEPGTPAEYGWSKDHPTASLADEFEMATGEPFDWNNPEHAAAPYENRDKRFYATLHYNGKPWKNKILYTAQNTPGNLNLKENPNGMYSAGKPSCTKTGYYIGKYMNQDVLCGYDNRGRGVGGGHNFIVLRYAEILLTLAEAENEVNGPTAEVYGAINEIRARAGQPALPAGLDKSEMRKRIRHERRIELALEGKRWFDIQRWKIGEEVLNKDAQGCLVTYIKRPDGEIVPTYETVFVCKKTFMAPRDYLLPIPQSARDKNPNLDQNPLW</sequence>
<evidence type="ECO:0000259" key="7">
    <source>
        <dbReference type="Pfam" id="PF07980"/>
    </source>
</evidence>
<protein>
    <submittedName>
        <fullName evidence="9">RagB/SusD family nutrient uptake outer membrane protein</fullName>
    </submittedName>
</protein>
<keyword evidence="4" id="KW-0472">Membrane</keyword>
<gene>
    <name evidence="9" type="ORF">DXB65_09340</name>
</gene>
<dbReference type="RefSeq" id="WP_009132397.1">
    <property type="nucleotide sequence ID" value="NZ_CABKRN010000007.1"/>
</dbReference>
<evidence type="ECO:0000256" key="1">
    <source>
        <dbReference type="ARBA" id="ARBA00004442"/>
    </source>
</evidence>
<evidence type="ECO:0000256" key="5">
    <source>
        <dbReference type="ARBA" id="ARBA00023237"/>
    </source>
</evidence>
<feature type="chain" id="PRO_5017652941" evidence="6">
    <location>
        <begin position="24"/>
        <end position="562"/>
    </location>
</feature>
<dbReference type="Pfam" id="PF14322">
    <property type="entry name" value="SusD-like_3"/>
    <property type="match status" value="1"/>
</dbReference>
<dbReference type="Gene3D" id="1.25.40.390">
    <property type="match status" value="1"/>
</dbReference>
<evidence type="ECO:0000313" key="10">
    <source>
        <dbReference type="Proteomes" id="UP000260983"/>
    </source>
</evidence>